<protein>
    <submittedName>
        <fullName evidence="1">Uncharacterized protein</fullName>
    </submittedName>
</protein>
<comment type="caution">
    <text evidence="1">The sequence shown here is derived from an EMBL/GenBank/DDBJ whole genome shotgun (WGS) entry which is preliminary data.</text>
</comment>
<dbReference type="EMBL" id="BDRX01000085">
    <property type="protein sequence ID" value="GBF96739.1"/>
    <property type="molecule type" value="Genomic_DNA"/>
</dbReference>
<dbReference type="AlphaFoldDB" id="A0A2V0PB36"/>
<reference evidence="1 2" key="1">
    <citation type="journal article" date="2018" name="Sci. Rep.">
        <title>Raphidocelis subcapitata (=Pseudokirchneriella subcapitata) provides an insight into genome evolution and environmental adaptations in the Sphaeropleales.</title>
        <authorList>
            <person name="Suzuki S."/>
            <person name="Yamaguchi H."/>
            <person name="Nakajima N."/>
            <person name="Kawachi M."/>
        </authorList>
    </citation>
    <scope>NUCLEOTIDE SEQUENCE [LARGE SCALE GENOMIC DNA]</scope>
    <source>
        <strain evidence="1 2">NIES-35</strain>
    </source>
</reference>
<dbReference type="Proteomes" id="UP000247498">
    <property type="component" value="Unassembled WGS sequence"/>
</dbReference>
<proteinExistence type="predicted"/>
<dbReference type="InParanoid" id="A0A2V0PB36"/>
<gene>
    <name evidence="1" type="ORF">Rsub_09481</name>
</gene>
<dbReference type="STRING" id="307507.A0A2V0PB36"/>
<keyword evidence="2" id="KW-1185">Reference proteome</keyword>
<evidence type="ECO:0000313" key="1">
    <source>
        <dbReference type="EMBL" id="GBF96739.1"/>
    </source>
</evidence>
<dbReference type="Pfam" id="PF08855">
    <property type="entry name" value="DUF1825"/>
    <property type="match status" value="1"/>
</dbReference>
<accession>A0A2V0PB36</accession>
<name>A0A2V0PB36_9CHLO</name>
<dbReference type="OrthoDB" id="10263385at2759"/>
<evidence type="ECO:0000313" key="2">
    <source>
        <dbReference type="Proteomes" id="UP000247498"/>
    </source>
</evidence>
<organism evidence="1 2">
    <name type="scientific">Raphidocelis subcapitata</name>
    <dbReference type="NCBI Taxonomy" id="307507"/>
    <lineage>
        <taxon>Eukaryota</taxon>
        <taxon>Viridiplantae</taxon>
        <taxon>Chlorophyta</taxon>
        <taxon>core chlorophytes</taxon>
        <taxon>Chlorophyceae</taxon>
        <taxon>CS clade</taxon>
        <taxon>Sphaeropleales</taxon>
        <taxon>Selenastraceae</taxon>
        <taxon>Raphidocelis</taxon>
    </lineage>
</organism>
<dbReference type="InterPro" id="IPR014954">
    <property type="entry name" value="DUF1825"/>
</dbReference>
<sequence>MQLTGAFALSQGMPSAARAARRAPAPGAAAACAARGGRRAAPPLPRARFAGCSGAPWPAACRRGSPVARATGDSGDIGDAYDNLFRSKVFQSEIAVREFDSITSELRQLSMMATKFAEFDVTGKQMYLDKMRASCERYRIFMKRLELSDDPAAREYLRATNAQMLEGGFTLAAMFQGLEASLSQYEAIVRQEEAIVGDPVRHQVFTRALKEQWSQSAMGRIDMSYLGRVMDPNVLNRAQRDPEFFKCIREISDDPTPATLQRWIDHPTIGPLVAEMFKAMMSRSMGS</sequence>